<evidence type="ECO:0000256" key="1">
    <source>
        <dbReference type="SAM" id="SignalP"/>
    </source>
</evidence>
<dbReference type="InterPro" id="IPR036709">
    <property type="entry name" value="Autotransporte_beta_dom_sf"/>
</dbReference>
<feature type="chain" id="PRO_5046269906" evidence="1">
    <location>
        <begin position="30"/>
        <end position="165"/>
    </location>
</feature>
<feature type="signal peptide" evidence="1">
    <location>
        <begin position="1"/>
        <end position="29"/>
    </location>
</feature>
<keyword evidence="1" id="KW-0732">Signal</keyword>
<sequence length="165" mass="17169">MPRPTPLVALTALTGLAAGLVALASPAAAQVTAEANVAKWQGQWGGEVGVGYPILQDGGFSVTPSVGAFVYDRDHPRYAEDGGVCYRRADDVAVKDSHCDGTGLKAYGRIEAMYSLPMVSLGVGARYMGDSVRAYGTAAMPVMPRIDAKVNVGDGYLSAGLLARF</sequence>
<evidence type="ECO:0000313" key="2">
    <source>
        <dbReference type="EMBL" id="MCJ2182635.1"/>
    </source>
</evidence>
<gene>
    <name evidence="2" type="ORF">MTR62_08010</name>
</gene>
<dbReference type="Proteomes" id="UP001162881">
    <property type="component" value="Unassembled WGS sequence"/>
</dbReference>
<proteinExistence type="predicted"/>
<accession>A0ABT0BC53</accession>
<evidence type="ECO:0000313" key="3">
    <source>
        <dbReference type="Proteomes" id="UP001162881"/>
    </source>
</evidence>
<protein>
    <submittedName>
        <fullName evidence="2">Autotransporter outer membrane beta-barrel domain-containing protein</fullName>
    </submittedName>
</protein>
<comment type="caution">
    <text evidence="2">The sequence shown here is derived from an EMBL/GenBank/DDBJ whole genome shotgun (WGS) entry which is preliminary data.</text>
</comment>
<organism evidence="2 3">
    <name type="scientific">Novosphingobium organovorum</name>
    <dbReference type="NCBI Taxonomy" id="2930092"/>
    <lineage>
        <taxon>Bacteria</taxon>
        <taxon>Pseudomonadati</taxon>
        <taxon>Pseudomonadota</taxon>
        <taxon>Alphaproteobacteria</taxon>
        <taxon>Sphingomonadales</taxon>
        <taxon>Sphingomonadaceae</taxon>
        <taxon>Novosphingobium</taxon>
    </lineage>
</organism>
<dbReference type="EMBL" id="JALHLF010000022">
    <property type="protein sequence ID" value="MCJ2182635.1"/>
    <property type="molecule type" value="Genomic_DNA"/>
</dbReference>
<keyword evidence="3" id="KW-1185">Reference proteome</keyword>
<name>A0ABT0BC53_9SPHN</name>
<dbReference type="RefSeq" id="WP_244018768.1">
    <property type="nucleotide sequence ID" value="NZ_JALHLF010000022.1"/>
</dbReference>
<reference evidence="2" key="1">
    <citation type="submission" date="2022-03" db="EMBL/GenBank/DDBJ databases">
        <title>Identification of a novel bacterium isolated from mangrove sediments.</title>
        <authorList>
            <person name="Pan X."/>
        </authorList>
    </citation>
    <scope>NUCLEOTIDE SEQUENCE</scope>
    <source>
        <strain evidence="2">B1949</strain>
    </source>
</reference>
<dbReference type="SUPFAM" id="SSF103515">
    <property type="entry name" value="Autotransporter"/>
    <property type="match status" value="1"/>
</dbReference>